<proteinExistence type="predicted"/>
<accession>A0A0N4YEK3</accession>
<reference evidence="1 2" key="2">
    <citation type="submission" date="2018-11" db="EMBL/GenBank/DDBJ databases">
        <authorList>
            <consortium name="Pathogen Informatics"/>
        </authorList>
    </citation>
    <scope>NUCLEOTIDE SEQUENCE [LARGE SCALE GENOMIC DNA]</scope>
</reference>
<dbReference type="AlphaFoldDB" id="A0A0N4YEK3"/>
<gene>
    <name evidence="1" type="ORF">NBR_LOCUS15133</name>
</gene>
<dbReference type="Proteomes" id="UP000271162">
    <property type="component" value="Unassembled WGS sequence"/>
</dbReference>
<dbReference type="EMBL" id="UYSL01021612">
    <property type="protein sequence ID" value="VDL78727.1"/>
    <property type="molecule type" value="Genomic_DNA"/>
</dbReference>
<evidence type="ECO:0000313" key="3">
    <source>
        <dbReference type="WBParaSite" id="NBR_0001513201-mRNA-1"/>
    </source>
</evidence>
<evidence type="ECO:0000313" key="1">
    <source>
        <dbReference type="EMBL" id="VDL78727.1"/>
    </source>
</evidence>
<reference evidence="3" key="1">
    <citation type="submission" date="2017-02" db="UniProtKB">
        <authorList>
            <consortium name="WormBaseParasite"/>
        </authorList>
    </citation>
    <scope>IDENTIFICATION</scope>
</reference>
<organism evidence="3">
    <name type="scientific">Nippostrongylus brasiliensis</name>
    <name type="common">Rat hookworm</name>
    <dbReference type="NCBI Taxonomy" id="27835"/>
    <lineage>
        <taxon>Eukaryota</taxon>
        <taxon>Metazoa</taxon>
        <taxon>Ecdysozoa</taxon>
        <taxon>Nematoda</taxon>
        <taxon>Chromadorea</taxon>
        <taxon>Rhabditida</taxon>
        <taxon>Rhabditina</taxon>
        <taxon>Rhabditomorpha</taxon>
        <taxon>Strongyloidea</taxon>
        <taxon>Heligmosomidae</taxon>
        <taxon>Nippostrongylus</taxon>
    </lineage>
</organism>
<protein>
    <submittedName>
        <fullName evidence="1 3">Uncharacterized protein</fullName>
    </submittedName>
</protein>
<evidence type="ECO:0000313" key="2">
    <source>
        <dbReference type="Proteomes" id="UP000271162"/>
    </source>
</evidence>
<name>A0A0N4YEK3_NIPBR</name>
<dbReference type="WBParaSite" id="NBR_0001513201-mRNA-1">
    <property type="protein sequence ID" value="NBR_0001513201-mRNA-1"/>
    <property type="gene ID" value="NBR_0001513201"/>
</dbReference>
<sequence length="70" mass="8411">MLIMEFGCEWVILSQLGCCWDVALKRSFEKEVARLRREYYGRENMKVTRNNGYKNILEVEDEQFRGLEDT</sequence>
<keyword evidence="2" id="KW-1185">Reference proteome</keyword>